<proteinExistence type="predicted"/>
<feature type="region of interest" description="Disordered" evidence="1">
    <location>
        <begin position="1"/>
        <end position="22"/>
    </location>
</feature>
<dbReference type="Proteomes" id="UP000249464">
    <property type="component" value="Unassembled WGS sequence"/>
</dbReference>
<dbReference type="PANTHER" id="PTHR40633:SF1">
    <property type="entry name" value="GPI ANCHORED SERINE-THREONINE RICH PROTEIN (AFU_ORTHOLOGUE AFUA_1G03630)"/>
    <property type="match status" value="1"/>
</dbReference>
<name>A0A2X0LV39_9BASI</name>
<evidence type="ECO:0000313" key="2">
    <source>
        <dbReference type="EMBL" id="SGY20158.1"/>
    </source>
</evidence>
<evidence type="ECO:0000256" key="1">
    <source>
        <dbReference type="SAM" id="MobiDB-lite"/>
    </source>
</evidence>
<keyword evidence="3" id="KW-1185">Reference proteome</keyword>
<accession>A0A2X0LV39</accession>
<sequence>MAPPHDGTTSSSRRRLHTSRNLRFSAVHTKTLMTLLAISSTLMVQAQNAVYPQPTDISGTGPKPPAVKSPANGTWATPSAPVTHGNGVHVPPASETGLGRQAHVRSATDFCLFMPPDPVNENLVDAEADAVAYCFNAVNGTRPMPDGFVQTAHFRKTANYVQVSGTYDWRKMNLNPYDCGGEYDNHGPSGTGNPVGAAIDGGQDFFQFLGSCDTVGVGQFVIRSCFGPRSYPYCRNTFDLMGSLWVAPGDYREPGFTSCSADSDLPVGVYNSSYTFAQGQSYTPPAVTAPSSSMCSTTASPSASGVTYAWAQSGYQQAISGGAASPTATESASATTSSSAVASSTITSAPTASAAASTTTQPAVATTTSSTSGVWHLVAAESALGMVFLSIVMAFLA</sequence>
<dbReference type="AlphaFoldDB" id="A0A2X0LV39"/>
<protein>
    <submittedName>
        <fullName evidence="2">BQ5605_C017g08500 protein</fullName>
    </submittedName>
</protein>
<dbReference type="EMBL" id="FQNC01000017">
    <property type="protein sequence ID" value="SGY20158.1"/>
    <property type="molecule type" value="Genomic_DNA"/>
</dbReference>
<dbReference type="PANTHER" id="PTHR40633">
    <property type="entry name" value="MATRIX PROTEIN, PUTATIVE (AFU_ORTHOLOGUE AFUA_8G05410)-RELATED"/>
    <property type="match status" value="1"/>
</dbReference>
<gene>
    <name evidence="2" type="primary">BQ5605_C017g08500</name>
    <name evidence="2" type="ORF">BQ5605_C017G08500</name>
</gene>
<dbReference type="InterPro" id="IPR052982">
    <property type="entry name" value="SRP1/TIP1-like"/>
</dbReference>
<dbReference type="STRING" id="796604.A0A2X0LV39"/>
<organism evidence="2 3">
    <name type="scientific">Microbotryum silenes-dioicae</name>
    <dbReference type="NCBI Taxonomy" id="796604"/>
    <lineage>
        <taxon>Eukaryota</taxon>
        <taxon>Fungi</taxon>
        <taxon>Dikarya</taxon>
        <taxon>Basidiomycota</taxon>
        <taxon>Pucciniomycotina</taxon>
        <taxon>Microbotryomycetes</taxon>
        <taxon>Microbotryales</taxon>
        <taxon>Microbotryaceae</taxon>
        <taxon>Microbotryum</taxon>
    </lineage>
</organism>
<reference evidence="2 3" key="1">
    <citation type="submission" date="2016-11" db="EMBL/GenBank/DDBJ databases">
        <authorList>
            <person name="Jaros S."/>
            <person name="Januszkiewicz K."/>
            <person name="Wedrychowicz H."/>
        </authorList>
    </citation>
    <scope>NUCLEOTIDE SEQUENCE [LARGE SCALE GENOMIC DNA]</scope>
</reference>
<evidence type="ECO:0000313" key="3">
    <source>
        <dbReference type="Proteomes" id="UP000249464"/>
    </source>
</evidence>